<gene>
    <name evidence="2" type="ORF">GLOINDRAFT_25749</name>
</gene>
<dbReference type="EMBL" id="KI283637">
    <property type="protein sequence ID" value="ESA13696.1"/>
    <property type="molecule type" value="Genomic_DNA"/>
</dbReference>
<dbReference type="AlphaFoldDB" id="U9UDL4"/>
<feature type="region of interest" description="Disordered" evidence="1">
    <location>
        <begin position="19"/>
        <end position="39"/>
    </location>
</feature>
<name>U9UDL4_RHIID</name>
<evidence type="ECO:0000256" key="1">
    <source>
        <dbReference type="SAM" id="MobiDB-lite"/>
    </source>
</evidence>
<proteinExistence type="predicted"/>
<protein>
    <submittedName>
        <fullName evidence="2">Uncharacterized protein</fullName>
    </submittedName>
</protein>
<feature type="compositionally biased region" description="Polar residues" evidence="1">
    <location>
        <begin position="26"/>
        <end position="38"/>
    </location>
</feature>
<accession>U9UDL4</accession>
<organism evidence="2">
    <name type="scientific">Rhizophagus irregularis (strain DAOM 181602 / DAOM 197198 / MUCL 43194)</name>
    <name type="common">Arbuscular mycorrhizal fungus</name>
    <name type="synonym">Glomus intraradices</name>
    <dbReference type="NCBI Taxonomy" id="747089"/>
    <lineage>
        <taxon>Eukaryota</taxon>
        <taxon>Fungi</taxon>
        <taxon>Fungi incertae sedis</taxon>
        <taxon>Mucoromycota</taxon>
        <taxon>Glomeromycotina</taxon>
        <taxon>Glomeromycetes</taxon>
        <taxon>Glomerales</taxon>
        <taxon>Glomeraceae</taxon>
        <taxon>Rhizophagus</taxon>
    </lineage>
</organism>
<reference evidence="2" key="1">
    <citation type="submission" date="2013-07" db="EMBL/GenBank/DDBJ databases">
        <title>The genome of an arbuscular mycorrhizal fungus provides insights into the evolution of the oldest plant symbiosis.</title>
        <authorList>
            <consortium name="DOE Joint Genome Institute"/>
            <person name="Tisserant E."/>
            <person name="Malbreil M."/>
            <person name="Kuo A."/>
            <person name="Kohler A."/>
            <person name="Symeonidi A."/>
            <person name="Balestrini R."/>
            <person name="Charron P."/>
            <person name="Duensing N."/>
            <person name="Frei-dit-Frey N."/>
            <person name="Gianinazzi-Pearson V."/>
            <person name="Gilbert B."/>
            <person name="Handa Y."/>
            <person name="Hijri M."/>
            <person name="Kaul R."/>
            <person name="Kawaguchi M."/>
            <person name="Krajinski F."/>
            <person name="Lammers P."/>
            <person name="Lapierre D."/>
            <person name="Masclaux F.G."/>
            <person name="Murat C."/>
            <person name="Morin E."/>
            <person name="Ndikumana S."/>
            <person name="Pagni M."/>
            <person name="Petitpierre D."/>
            <person name="Requena N."/>
            <person name="Rosikiewicz P."/>
            <person name="Riley R."/>
            <person name="Saito K."/>
            <person name="San Clemente H."/>
            <person name="Shapiro H."/>
            <person name="van Tuinen D."/>
            <person name="Becard G."/>
            <person name="Bonfante P."/>
            <person name="Paszkowski U."/>
            <person name="Shachar-Hill Y."/>
            <person name="Young J.P."/>
            <person name="Sanders I.R."/>
            <person name="Henrissat B."/>
            <person name="Rensing S.A."/>
            <person name="Grigoriev I.V."/>
            <person name="Corradi N."/>
            <person name="Roux C."/>
            <person name="Martin F."/>
        </authorList>
    </citation>
    <scope>NUCLEOTIDE SEQUENCE</scope>
    <source>
        <strain evidence="2">DAOM 197198</strain>
    </source>
</reference>
<evidence type="ECO:0000313" key="2">
    <source>
        <dbReference type="EMBL" id="ESA13696.1"/>
    </source>
</evidence>
<sequence length="76" mass="8579">MEWPKNALNLEKAYHRSSVSPMARRMSSTSDEFTSNSRGGRLMLMKKRNLILAGKNVKTSLMEGKLPLVTKPQSKN</sequence>
<dbReference type="HOGENOM" id="CLU_2655716_0_0_1"/>